<comment type="caution">
    <text evidence="1">The sequence shown here is derived from an EMBL/GenBank/DDBJ whole genome shotgun (WGS) entry which is preliminary data.</text>
</comment>
<protein>
    <submittedName>
        <fullName evidence="1">Uncharacterized protein</fullName>
    </submittedName>
</protein>
<dbReference type="RefSeq" id="WP_379772389.1">
    <property type="nucleotide sequence ID" value="NZ_JBHSMZ010000014.1"/>
</dbReference>
<dbReference type="EMBL" id="JBHSMZ010000014">
    <property type="protein sequence ID" value="MFC5550182.1"/>
    <property type="molecule type" value="Genomic_DNA"/>
</dbReference>
<gene>
    <name evidence="1" type="ORF">ACFPO9_16835</name>
</gene>
<sequence>MMEGQVRVGPTYTTQERSKLGNPLVIKGVERIEAVNIPGDDVRRDAELFSHHISRVMRRDFNLTSVKLYWYTKGYNRRQNARRMLQDLVDEAGSLEDMARPYEMPHAGPAATCTMRIISDEADLLFGALITADRALYKLMHSPLADVVEENAGPFMRSFTTLRKAVFGFQGDQPQQPAAPDRSED</sequence>
<dbReference type="Proteomes" id="UP001596086">
    <property type="component" value="Unassembled WGS sequence"/>
</dbReference>
<keyword evidence="2" id="KW-1185">Reference proteome</keyword>
<organism evidence="1 2">
    <name type="scientific">Massilia aerilata</name>
    <dbReference type="NCBI Taxonomy" id="453817"/>
    <lineage>
        <taxon>Bacteria</taxon>
        <taxon>Pseudomonadati</taxon>
        <taxon>Pseudomonadota</taxon>
        <taxon>Betaproteobacteria</taxon>
        <taxon>Burkholderiales</taxon>
        <taxon>Oxalobacteraceae</taxon>
        <taxon>Telluria group</taxon>
        <taxon>Massilia</taxon>
    </lineage>
</organism>
<name>A0ABW0S039_9BURK</name>
<reference evidence="2" key="1">
    <citation type="journal article" date="2019" name="Int. J. Syst. Evol. Microbiol.">
        <title>The Global Catalogue of Microorganisms (GCM) 10K type strain sequencing project: providing services to taxonomists for standard genome sequencing and annotation.</title>
        <authorList>
            <consortium name="The Broad Institute Genomics Platform"/>
            <consortium name="The Broad Institute Genome Sequencing Center for Infectious Disease"/>
            <person name="Wu L."/>
            <person name="Ma J."/>
        </authorList>
    </citation>
    <scope>NUCLEOTIDE SEQUENCE [LARGE SCALE GENOMIC DNA]</scope>
    <source>
        <strain evidence="2">CGMCC 4.5798</strain>
    </source>
</reference>
<evidence type="ECO:0000313" key="2">
    <source>
        <dbReference type="Proteomes" id="UP001596086"/>
    </source>
</evidence>
<accession>A0ABW0S039</accession>
<evidence type="ECO:0000313" key="1">
    <source>
        <dbReference type="EMBL" id="MFC5550182.1"/>
    </source>
</evidence>
<proteinExistence type="predicted"/>